<feature type="domain" description="Lytic transglycosylase superhelical linker" evidence="5">
    <location>
        <begin position="402"/>
        <end position="464"/>
    </location>
</feature>
<dbReference type="GO" id="GO:0000270">
    <property type="term" value="P:peptidoglycan metabolic process"/>
    <property type="evidence" value="ECO:0007669"/>
    <property type="project" value="InterPro"/>
</dbReference>
<comment type="caution">
    <text evidence="6">The sequence shown here is derived from an EMBL/GenBank/DDBJ whole genome shotgun (WGS) entry which is preliminary data.</text>
</comment>
<dbReference type="EMBL" id="QYYA01000001">
    <property type="protein sequence ID" value="RJG19703.1"/>
    <property type="molecule type" value="Genomic_DNA"/>
</dbReference>
<feature type="domain" description="Transglycosylase SLT" evidence="4">
    <location>
        <begin position="475"/>
        <end position="586"/>
    </location>
</feature>
<dbReference type="PROSITE" id="PS00922">
    <property type="entry name" value="TRANSGLYCOSYLASE"/>
    <property type="match status" value="1"/>
</dbReference>
<reference evidence="6 7" key="1">
    <citation type="submission" date="2018-09" db="EMBL/GenBank/DDBJ databases">
        <title>Alcanivorax profundi sp. nov., isolated from 1000 m-depth seawater of the Mariana Trench.</title>
        <authorList>
            <person name="Liu J."/>
        </authorList>
    </citation>
    <scope>NUCLEOTIDE SEQUENCE [LARGE SCALE GENOMIC DNA]</scope>
    <source>
        <strain evidence="6 7">MTEO17</strain>
    </source>
</reference>
<evidence type="ECO:0000256" key="1">
    <source>
        <dbReference type="ARBA" id="ARBA00007734"/>
    </source>
</evidence>
<organism evidence="6 7">
    <name type="scientific">Alcanivorax profundi</name>
    <dbReference type="NCBI Taxonomy" id="2338368"/>
    <lineage>
        <taxon>Bacteria</taxon>
        <taxon>Pseudomonadati</taxon>
        <taxon>Pseudomonadota</taxon>
        <taxon>Gammaproteobacteria</taxon>
        <taxon>Oceanospirillales</taxon>
        <taxon>Alcanivoracaceae</taxon>
        <taxon>Alcanivorax</taxon>
    </lineage>
</organism>
<evidence type="ECO:0000259" key="5">
    <source>
        <dbReference type="Pfam" id="PF14718"/>
    </source>
</evidence>
<feature type="signal peptide" evidence="3">
    <location>
        <begin position="1"/>
        <end position="25"/>
    </location>
</feature>
<proteinExistence type="inferred from homology"/>
<evidence type="ECO:0000313" key="6">
    <source>
        <dbReference type="EMBL" id="RJG19703.1"/>
    </source>
</evidence>
<evidence type="ECO:0000259" key="4">
    <source>
        <dbReference type="Pfam" id="PF01464"/>
    </source>
</evidence>
<dbReference type="Proteomes" id="UP000283734">
    <property type="component" value="Unassembled WGS sequence"/>
</dbReference>
<sequence>MVGTAPFTRAVVLLACNLISSLVFAATDSGNFRQALDAARHDDWETLSRMEKQLGDEHPLQAYLDFHRLRAALPNLNPQRINDYVRDYPDSPLPTDIRQLALVAYGKAERWDDVLAIWQQPPSATSLKCYYYRAKVAQGDTQALQSARDIWAHGRSLPDACDPLFEAAQKQDIIDDTAIWERQQLAFEAGQYSLMRYLDRKLDGSAYADASRRLKTLYRSPEQLQSLPHSLPPTQRQALLQAGVYRWIQTDTVAARQWYEKHAQKDIPDVDARETLARRLAWYSTIRGIEENRPWLDQWLDQHADAELLIQRTRRAIIEQDWPGVEHWVTRMPETERQESRWQYWLAKAQEQNGEPDAARTLLQQAAKGRNFYAFLAADQLGEPYQFSTAAFVQGEDFSPPPAAARIGMLLDMGEDRAAHEEWMWLMWHSNEQQQRQLAQYALEQQWYSMAVAASIQAKAWDTLAWRFPPAYRQTFEKAGRENDLDPWLAMAVSRRESAFNPRARSPVGASGLMQLMPATARNVARDSGHARPDQEKLYDKDLNIALGSHYLAGLLEQFNGNRLLALAAYNAGPHRLNSWLEEDDKAVAADVWIESIPFRETRDYVKAVLTYRAILIGLHDDKPRSALLLTEAESQSLYSLSLLE</sequence>
<dbReference type="InterPro" id="IPR037061">
    <property type="entry name" value="Lytic_TGlycoase_superhlx_L_sf"/>
</dbReference>
<feature type="chain" id="PRO_5019527947" evidence="3">
    <location>
        <begin position="26"/>
        <end position="645"/>
    </location>
</feature>
<dbReference type="SUPFAM" id="SSF48435">
    <property type="entry name" value="Bacterial muramidases"/>
    <property type="match status" value="1"/>
</dbReference>
<name>A0A418Y2H1_9GAMM</name>
<evidence type="ECO:0000313" key="7">
    <source>
        <dbReference type="Proteomes" id="UP000283734"/>
    </source>
</evidence>
<dbReference type="AlphaFoldDB" id="A0A418Y2H1"/>
<dbReference type="Pfam" id="PF01464">
    <property type="entry name" value="SLT"/>
    <property type="match status" value="1"/>
</dbReference>
<dbReference type="InterPro" id="IPR008939">
    <property type="entry name" value="Lytic_TGlycosylase_superhlx_U"/>
</dbReference>
<dbReference type="RefSeq" id="WP_022986337.1">
    <property type="nucleotide sequence ID" value="NZ_CAXGPP010000048.1"/>
</dbReference>
<dbReference type="OrthoDB" id="92254at2"/>
<dbReference type="Gene3D" id="1.10.530.10">
    <property type="match status" value="1"/>
</dbReference>
<dbReference type="GO" id="GO:0042597">
    <property type="term" value="C:periplasmic space"/>
    <property type="evidence" value="ECO:0007669"/>
    <property type="project" value="InterPro"/>
</dbReference>
<dbReference type="SUPFAM" id="SSF53955">
    <property type="entry name" value="Lysozyme-like"/>
    <property type="match status" value="1"/>
</dbReference>
<dbReference type="InterPro" id="IPR000189">
    <property type="entry name" value="Transglyc_AS"/>
</dbReference>
<dbReference type="GO" id="GO:0016020">
    <property type="term" value="C:membrane"/>
    <property type="evidence" value="ECO:0007669"/>
    <property type="project" value="InterPro"/>
</dbReference>
<accession>A0A418Y2H1</accession>
<dbReference type="InterPro" id="IPR023346">
    <property type="entry name" value="Lysozyme-like_dom_sf"/>
</dbReference>
<dbReference type="InterPro" id="IPR008258">
    <property type="entry name" value="Transglycosylase_SLT_dom_1"/>
</dbReference>
<keyword evidence="7" id="KW-1185">Reference proteome</keyword>
<gene>
    <name evidence="6" type="ORF">D4A39_02280</name>
</gene>
<dbReference type="Gene3D" id="1.25.20.10">
    <property type="entry name" value="Bacterial muramidases"/>
    <property type="match status" value="1"/>
</dbReference>
<comment type="similarity">
    <text evidence="1">Belongs to the transglycosylase Slt family.</text>
</comment>
<dbReference type="CDD" id="cd13401">
    <property type="entry name" value="Slt70-like"/>
    <property type="match status" value="1"/>
</dbReference>
<dbReference type="GO" id="GO:0004553">
    <property type="term" value="F:hydrolase activity, hydrolyzing O-glycosyl compounds"/>
    <property type="evidence" value="ECO:0007669"/>
    <property type="project" value="InterPro"/>
</dbReference>
<dbReference type="Pfam" id="PF14718">
    <property type="entry name" value="SLT_L"/>
    <property type="match status" value="1"/>
</dbReference>
<dbReference type="GO" id="GO:0008933">
    <property type="term" value="F:peptidoglycan lytic transglycosylase activity"/>
    <property type="evidence" value="ECO:0007669"/>
    <property type="project" value="InterPro"/>
</dbReference>
<evidence type="ECO:0000256" key="3">
    <source>
        <dbReference type="SAM" id="SignalP"/>
    </source>
</evidence>
<keyword evidence="2 3" id="KW-0732">Signal</keyword>
<dbReference type="InterPro" id="IPR012289">
    <property type="entry name" value="Lytic_TGlycosylase_superhlx_L"/>
</dbReference>
<dbReference type="PANTHER" id="PTHR37423">
    <property type="entry name" value="SOLUBLE LYTIC MUREIN TRANSGLYCOSYLASE-RELATED"/>
    <property type="match status" value="1"/>
</dbReference>
<dbReference type="PANTHER" id="PTHR37423:SF5">
    <property type="entry name" value="SOLUBLE LYTIC MUREIN TRANSGLYCOSYLASE"/>
    <property type="match status" value="1"/>
</dbReference>
<evidence type="ECO:0000256" key="2">
    <source>
        <dbReference type="ARBA" id="ARBA00022729"/>
    </source>
</evidence>
<dbReference type="Gene3D" id="1.10.1240.20">
    <property type="entry name" value="Lytic transglycosylase, superhelical linker domain"/>
    <property type="match status" value="1"/>
</dbReference>
<protein>
    <submittedName>
        <fullName evidence="6">Lytic murein transglycosylase</fullName>
    </submittedName>
</protein>